<evidence type="ECO:0000256" key="3">
    <source>
        <dbReference type="ARBA" id="ARBA00022946"/>
    </source>
</evidence>
<dbReference type="InterPro" id="IPR003690">
    <property type="entry name" value="MTERF"/>
</dbReference>
<reference evidence="4 5" key="1">
    <citation type="journal article" date="2021" name="Nat. Commun.">
        <title>Incipient diploidization of the medicinal plant Perilla within 10,000 years.</title>
        <authorList>
            <person name="Zhang Y."/>
            <person name="Shen Q."/>
            <person name="Leng L."/>
            <person name="Zhang D."/>
            <person name="Chen S."/>
            <person name="Shi Y."/>
            <person name="Ning Z."/>
            <person name="Chen S."/>
        </authorList>
    </citation>
    <scope>NUCLEOTIDE SEQUENCE [LARGE SCALE GENOMIC DNA]</scope>
    <source>
        <strain evidence="5">cv. PC099</strain>
    </source>
</reference>
<evidence type="ECO:0000313" key="5">
    <source>
        <dbReference type="Proteomes" id="UP001190926"/>
    </source>
</evidence>
<keyword evidence="5" id="KW-1185">Reference proteome</keyword>
<dbReference type="AlphaFoldDB" id="A0AAD4JCM5"/>
<keyword evidence="2" id="KW-0805">Transcription regulation</keyword>
<keyword evidence="2" id="KW-0806">Transcription termination</keyword>
<comment type="caution">
    <text evidence="4">The sequence shown here is derived from an EMBL/GenBank/DDBJ whole genome shotgun (WGS) entry which is preliminary data.</text>
</comment>
<gene>
    <name evidence="4" type="ORF">C2S53_010960</name>
</gene>
<dbReference type="SMART" id="SM00733">
    <property type="entry name" value="Mterf"/>
    <property type="match status" value="5"/>
</dbReference>
<keyword evidence="2" id="KW-0804">Transcription</keyword>
<protein>
    <submittedName>
        <fullName evidence="4">Uncharacterized protein</fullName>
    </submittedName>
</protein>
<comment type="similarity">
    <text evidence="1">Belongs to the mTERF family.</text>
</comment>
<keyword evidence="3" id="KW-0809">Transit peptide</keyword>
<dbReference type="EMBL" id="SDAM02000091">
    <property type="protein sequence ID" value="KAH6831307.1"/>
    <property type="molecule type" value="Genomic_DNA"/>
</dbReference>
<dbReference type="FunFam" id="1.25.70.10:FF:000019">
    <property type="entry name" value="mTERF family protein"/>
    <property type="match status" value="1"/>
</dbReference>
<proteinExistence type="inferred from homology"/>
<dbReference type="InterPro" id="IPR038538">
    <property type="entry name" value="MTERF_sf"/>
</dbReference>
<dbReference type="Gene3D" id="1.25.70.10">
    <property type="entry name" value="Transcription termination factor 3, mitochondrial"/>
    <property type="match status" value="2"/>
</dbReference>
<evidence type="ECO:0000313" key="4">
    <source>
        <dbReference type="EMBL" id="KAH6831307.1"/>
    </source>
</evidence>
<accession>A0AAD4JCM5</accession>
<name>A0AAD4JCM5_PERFH</name>
<organism evidence="4 5">
    <name type="scientific">Perilla frutescens var. hirtella</name>
    <name type="common">Perilla citriodora</name>
    <name type="synonym">Perilla setoyensis</name>
    <dbReference type="NCBI Taxonomy" id="608512"/>
    <lineage>
        <taxon>Eukaryota</taxon>
        <taxon>Viridiplantae</taxon>
        <taxon>Streptophyta</taxon>
        <taxon>Embryophyta</taxon>
        <taxon>Tracheophyta</taxon>
        <taxon>Spermatophyta</taxon>
        <taxon>Magnoliopsida</taxon>
        <taxon>eudicotyledons</taxon>
        <taxon>Gunneridae</taxon>
        <taxon>Pentapetalae</taxon>
        <taxon>asterids</taxon>
        <taxon>lamiids</taxon>
        <taxon>Lamiales</taxon>
        <taxon>Lamiaceae</taxon>
        <taxon>Nepetoideae</taxon>
        <taxon>Elsholtzieae</taxon>
        <taxon>Perilla</taxon>
    </lineage>
</organism>
<sequence>MNRLQKIRSPHFLKWVSLLSPESNFTSSRSNLYVNGSCNLDLVHKIRLYGTESSSFVGVFGGNGKKARAVREQAQAALIEYFHLTRSFRIMDAENMSKNAPEFFDKLMRRVEIGDGKVKRSVARFLRYHPVNEFEPFFESIGLKPTEYVQFIPRDLMFLVDDELLLENYYVLCNYGIERNRIGKIFQEANEVFRYDYGVLQPKLRSFENLGLNQSLVAKIVASSPHLLRGSVGEFVEFLEKLKNVGIGYDWLQEHIREDDSYSWKCMLRLICLLCKSGWSEEQVGGLFKQHPDLLLEGSGRITFGLIGLMLKFGSTLSDVQTLFLEFPQIPVLKFVCNFHNSYSFLVESDMAAVDIGEIVRSYPVLLGSLELKKVKSILSLLCCGKKRLCEMVKEDPFTLEGWVLGKKVEPLENVKKAIQVLNLKTQFLVSVGFQENSRDMEKALKALRGRGVELPQRFDCLLNNGFSREEAIKMVKTSPQILNQTSDVIETKIRFFFQDLGYQMSDLLTYPRILSYTTKRLKLRLLMYEWLKDQRAVRPNMSLNTLLASSDEEFIGTFVTPYARGLAFWKMLNKKHVPTSDK</sequence>
<dbReference type="PANTHER" id="PTHR13068:SF103">
    <property type="entry name" value="MITOCHONDRIAL TRANSCRIPTION TERMINATION FACTOR FAMILY PROTEIN"/>
    <property type="match status" value="1"/>
</dbReference>
<dbReference type="GO" id="GO:0003676">
    <property type="term" value="F:nucleic acid binding"/>
    <property type="evidence" value="ECO:0007669"/>
    <property type="project" value="InterPro"/>
</dbReference>
<dbReference type="Pfam" id="PF02536">
    <property type="entry name" value="mTERF"/>
    <property type="match status" value="2"/>
</dbReference>
<evidence type="ECO:0000256" key="2">
    <source>
        <dbReference type="ARBA" id="ARBA00022472"/>
    </source>
</evidence>
<dbReference type="GO" id="GO:0006353">
    <property type="term" value="P:DNA-templated transcription termination"/>
    <property type="evidence" value="ECO:0007669"/>
    <property type="project" value="UniProtKB-KW"/>
</dbReference>
<dbReference type="PANTHER" id="PTHR13068">
    <property type="entry name" value="CGI-12 PROTEIN-RELATED"/>
    <property type="match status" value="1"/>
</dbReference>
<dbReference type="Proteomes" id="UP001190926">
    <property type="component" value="Unassembled WGS sequence"/>
</dbReference>
<evidence type="ECO:0000256" key="1">
    <source>
        <dbReference type="ARBA" id="ARBA00007692"/>
    </source>
</evidence>